<dbReference type="EMBL" id="JAHRIN010017483">
    <property type="protein sequence ID" value="MEQ2197269.1"/>
    <property type="molecule type" value="Genomic_DNA"/>
</dbReference>
<feature type="chain" id="PRO_5047261246" description="Ankyrin repeat and SOCS box containing 3" evidence="4">
    <location>
        <begin position="21"/>
        <end position="298"/>
    </location>
</feature>
<feature type="repeat" description="ANK" evidence="3">
    <location>
        <begin position="45"/>
        <end position="77"/>
    </location>
</feature>
<evidence type="ECO:0000256" key="1">
    <source>
        <dbReference type="ARBA" id="ARBA00022737"/>
    </source>
</evidence>
<evidence type="ECO:0000313" key="5">
    <source>
        <dbReference type="EMBL" id="MEQ2197269.1"/>
    </source>
</evidence>
<keyword evidence="4" id="KW-0732">Signal</keyword>
<dbReference type="Pfam" id="PF00023">
    <property type="entry name" value="Ank"/>
    <property type="match status" value="1"/>
</dbReference>
<keyword evidence="2 3" id="KW-0040">ANK repeat</keyword>
<dbReference type="PANTHER" id="PTHR24198">
    <property type="entry name" value="ANKYRIN REPEAT AND PROTEIN KINASE DOMAIN-CONTAINING PROTEIN"/>
    <property type="match status" value="1"/>
</dbReference>
<gene>
    <name evidence="5" type="ORF">XENOCAPTIV_026815</name>
</gene>
<feature type="signal peptide" evidence="4">
    <location>
        <begin position="1"/>
        <end position="20"/>
    </location>
</feature>
<evidence type="ECO:0000256" key="2">
    <source>
        <dbReference type="ARBA" id="ARBA00023043"/>
    </source>
</evidence>
<evidence type="ECO:0000256" key="4">
    <source>
        <dbReference type="SAM" id="SignalP"/>
    </source>
</evidence>
<dbReference type="PROSITE" id="PS50088">
    <property type="entry name" value="ANK_REPEAT"/>
    <property type="match status" value="3"/>
</dbReference>
<dbReference type="SMART" id="SM00248">
    <property type="entry name" value="ANK"/>
    <property type="match status" value="4"/>
</dbReference>
<evidence type="ECO:0000313" key="6">
    <source>
        <dbReference type="Proteomes" id="UP001434883"/>
    </source>
</evidence>
<feature type="repeat" description="ANK" evidence="3">
    <location>
        <begin position="78"/>
        <end position="110"/>
    </location>
</feature>
<accession>A0ABV0QN43</accession>
<dbReference type="Pfam" id="PF12796">
    <property type="entry name" value="Ank_2"/>
    <property type="match status" value="1"/>
</dbReference>
<dbReference type="Gene3D" id="1.25.40.20">
    <property type="entry name" value="Ankyrin repeat-containing domain"/>
    <property type="match status" value="2"/>
</dbReference>
<reference evidence="5 6" key="1">
    <citation type="submission" date="2021-06" db="EMBL/GenBank/DDBJ databases">
        <authorList>
            <person name="Palmer J.M."/>
        </authorList>
    </citation>
    <scope>NUCLEOTIDE SEQUENCE [LARGE SCALE GENOMIC DNA]</scope>
    <source>
        <strain evidence="5 6">XC_2019</strain>
        <tissue evidence="5">Muscle</tissue>
    </source>
</reference>
<evidence type="ECO:0000256" key="3">
    <source>
        <dbReference type="PROSITE-ProRule" id="PRU00023"/>
    </source>
</evidence>
<sequence>MNVHVPLLFWTICLPPGVDNGHTEGHSDIVRILVNVCNLEAQDDHKISPLFVAAQYGQGECLELLINAGANVNTQADDLATPLLIASQEGHQACVDLLLDHGADPNMACSNDWPQFPIHAAAEFGHVRLIEVTDRTCDRGEGMVSPLYVAIHSDQTSSVELLLNEGYSPDAQDYEDPLGFPSPLSMALYHTSTKPCSESIKLLLAAGATLNAEEWTHALATDRTDLLELILDYRWIPRPEAFTKNFSAPHHHGKMVFKLQEMRELICVALGQVDFASCWLSVLLKKGLEPSLLLHPHM</sequence>
<name>A0ABV0QN43_9TELE</name>
<dbReference type="SUPFAM" id="SSF48403">
    <property type="entry name" value="Ankyrin repeat"/>
    <property type="match status" value="1"/>
</dbReference>
<dbReference type="PROSITE" id="PS50297">
    <property type="entry name" value="ANK_REP_REGION"/>
    <property type="match status" value="2"/>
</dbReference>
<dbReference type="InterPro" id="IPR036770">
    <property type="entry name" value="Ankyrin_rpt-contain_sf"/>
</dbReference>
<organism evidence="5 6">
    <name type="scientific">Xenoophorus captivus</name>
    <dbReference type="NCBI Taxonomy" id="1517983"/>
    <lineage>
        <taxon>Eukaryota</taxon>
        <taxon>Metazoa</taxon>
        <taxon>Chordata</taxon>
        <taxon>Craniata</taxon>
        <taxon>Vertebrata</taxon>
        <taxon>Euteleostomi</taxon>
        <taxon>Actinopterygii</taxon>
        <taxon>Neopterygii</taxon>
        <taxon>Teleostei</taxon>
        <taxon>Neoteleostei</taxon>
        <taxon>Acanthomorphata</taxon>
        <taxon>Ovalentaria</taxon>
        <taxon>Atherinomorphae</taxon>
        <taxon>Cyprinodontiformes</taxon>
        <taxon>Goodeidae</taxon>
        <taxon>Xenoophorus</taxon>
    </lineage>
</organism>
<dbReference type="PANTHER" id="PTHR24198:SF184">
    <property type="entry name" value="ANKYRIN REPEAT AND SOCS BOX CONTAINING 3"/>
    <property type="match status" value="1"/>
</dbReference>
<dbReference type="InterPro" id="IPR002110">
    <property type="entry name" value="Ankyrin_rpt"/>
</dbReference>
<keyword evidence="6" id="KW-1185">Reference proteome</keyword>
<feature type="repeat" description="ANK" evidence="3">
    <location>
        <begin position="142"/>
        <end position="174"/>
    </location>
</feature>
<evidence type="ECO:0008006" key="7">
    <source>
        <dbReference type="Google" id="ProtNLM"/>
    </source>
</evidence>
<proteinExistence type="predicted"/>
<keyword evidence="1" id="KW-0677">Repeat</keyword>
<comment type="caution">
    <text evidence="5">The sequence shown here is derived from an EMBL/GenBank/DDBJ whole genome shotgun (WGS) entry which is preliminary data.</text>
</comment>
<protein>
    <recommendedName>
        <fullName evidence="7">Ankyrin repeat and SOCS box containing 3</fullName>
    </recommendedName>
</protein>
<dbReference type="Proteomes" id="UP001434883">
    <property type="component" value="Unassembled WGS sequence"/>
</dbReference>